<name>A0ACC3NAI6_9PEZI</name>
<evidence type="ECO:0000313" key="1">
    <source>
        <dbReference type="EMBL" id="KAK3713320.1"/>
    </source>
</evidence>
<keyword evidence="2" id="KW-1185">Reference proteome</keyword>
<protein>
    <submittedName>
        <fullName evidence="1">Uncharacterized protein</fullName>
    </submittedName>
</protein>
<organism evidence="1 2">
    <name type="scientific">Vermiconidia calcicola</name>
    <dbReference type="NCBI Taxonomy" id="1690605"/>
    <lineage>
        <taxon>Eukaryota</taxon>
        <taxon>Fungi</taxon>
        <taxon>Dikarya</taxon>
        <taxon>Ascomycota</taxon>
        <taxon>Pezizomycotina</taxon>
        <taxon>Dothideomycetes</taxon>
        <taxon>Dothideomycetidae</taxon>
        <taxon>Mycosphaerellales</taxon>
        <taxon>Extremaceae</taxon>
        <taxon>Vermiconidia</taxon>
    </lineage>
</organism>
<sequence length="328" mass="35562">MAAAHPHSSASFRPFTIRLDNDAKTTGLACVPSMQAHGAGDGPRPLLVGLHGGTCTAAYFDLSPDYSAAAFAVMTGTPFISINRPCYAGSTSILPLEQDEAFFGRTGRWLHESILPALWSEYGQPNKCDGIVLLSHSMAVPPTIVCAGLHAQQQSDQALYPLAGIILTGWGSQPGNPPNLSRDADTGLLTPSFGAKVELMLADPSSTCHDPSVIEILKQQEILQNVGMPEQEGTQVEQWFKKAEELCSRVKVPVLYGMGENDFLWNASKENVQSFARLFTASAKVETKIVLGVPHAIEWSRASKAWYLQCFGWASEVCIALQWRKGAW</sequence>
<evidence type="ECO:0000313" key="2">
    <source>
        <dbReference type="Proteomes" id="UP001281147"/>
    </source>
</evidence>
<reference evidence="1" key="1">
    <citation type="submission" date="2023-07" db="EMBL/GenBank/DDBJ databases">
        <title>Black Yeasts Isolated from many extreme environments.</title>
        <authorList>
            <person name="Coleine C."/>
            <person name="Stajich J.E."/>
            <person name="Selbmann L."/>
        </authorList>
    </citation>
    <scope>NUCLEOTIDE SEQUENCE</scope>
    <source>
        <strain evidence="1">CCFEE 5714</strain>
    </source>
</reference>
<proteinExistence type="predicted"/>
<dbReference type="Proteomes" id="UP001281147">
    <property type="component" value="Unassembled WGS sequence"/>
</dbReference>
<accession>A0ACC3NAI6</accession>
<gene>
    <name evidence="1" type="ORF">LTR37_008512</name>
</gene>
<dbReference type="EMBL" id="JAUTXU010000063">
    <property type="protein sequence ID" value="KAK3713320.1"/>
    <property type="molecule type" value="Genomic_DNA"/>
</dbReference>
<comment type="caution">
    <text evidence="1">The sequence shown here is derived from an EMBL/GenBank/DDBJ whole genome shotgun (WGS) entry which is preliminary data.</text>
</comment>